<organism evidence="14 15">
    <name type="scientific">Hyalella azteca</name>
    <name type="common">Amphipod</name>
    <dbReference type="NCBI Taxonomy" id="294128"/>
    <lineage>
        <taxon>Eukaryota</taxon>
        <taxon>Metazoa</taxon>
        <taxon>Ecdysozoa</taxon>
        <taxon>Arthropoda</taxon>
        <taxon>Crustacea</taxon>
        <taxon>Multicrustacea</taxon>
        <taxon>Malacostraca</taxon>
        <taxon>Eumalacostraca</taxon>
        <taxon>Peracarida</taxon>
        <taxon>Amphipoda</taxon>
        <taxon>Senticaudata</taxon>
        <taxon>Talitrida</taxon>
        <taxon>Talitroidea</taxon>
        <taxon>Hyalellidae</taxon>
        <taxon>Hyalella</taxon>
    </lineage>
</organism>
<name>A0A8B7NM07_HYAAZ</name>
<comment type="function">
    <text evidence="10">Converts alpha-amino-beta-carboxymuconate-epsilon-semialdehyde (ACMS) to alpha-aminomuconate semialdehyde (AMS). ACMS can be converted non-enzymatically to quinolate (QA), a key precursor of NAD, and a potent endogenous excitotoxin of neuronal cells which is implicated in the pathogenesis of various neurodegenerative disorders. In the presence of ACMSD, ACMS is converted to AMS, a benign catabolite. ACMSD ultimately controls the metabolic fate of tryptophan catabolism along the kynurenine pathway.</text>
</comment>
<dbReference type="OMA" id="RIESCIM"/>
<evidence type="ECO:0000259" key="13">
    <source>
        <dbReference type="Pfam" id="PF04909"/>
    </source>
</evidence>
<evidence type="ECO:0000256" key="1">
    <source>
        <dbReference type="ARBA" id="ARBA00005079"/>
    </source>
</evidence>
<evidence type="ECO:0000256" key="4">
    <source>
        <dbReference type="ARBA" id="ARBA00012365"/>
    </source>
</evidence>
<dbReference type="SUPFAM" id="SSF51556">
    <property type="entry name" value="Metallo-dependent hydrolases"/>
    <property type="match status" value="1"/>
</dbReference>
<evidence type="ECO:0000256" key="12">
    <source>
        <dbReference type="RuleBase" id="RU366045"/>
    </source>
</evidence>
<dbReference type="InterPro" id="IPR006680">
    <property type="entry name" value="Amidohydro-rel"/>
</dbReference>
<evidence type="ECO:0000256" key="11">
    <source>
        <dbReference type="ARBA" id="ARBA00031120"/>
    </source>
</evidence>
<dbReference type="GO" id="GO:0001760">
    <property type="term" value="F:aminocarboxymuconate-semialdehyde decarboxylase activity"/>
    <property type="evidence" value="ECO:0007669"/>
    <property type="project" value="UniProtKB-UniRule"/>
</dbReference>
<comment type="catalytic activity">
    <reaction evidence="12">
        <text>2-amino-3-carboxymuconate 6-semialdehyde + H(+) = 2-aminomuconate 6-semialdehyde + CO2</text>
        <dbReference type="Rhea" id="RHEA:16557"/>
        <dbReference type="ChEBI" id="CHEBI:15378"/>
        <dbReference type="ChEBI" id="CHEBI:16526"/>
        <dbReference type="ChEBI" id="CHEBI:77634"/>
        <dbReference type="ChEBI" id="CHEBI:77803"/>
        <dbReference type="EC" id="4.1.1.45"/>
    </reaction>
</comment>
<evidence type="ECO:0000313" key="14">
    <source>
        <dbReference type="Proteomes" id="UP000694843"/>
    </source>
</evidence>
<dbReference type="GO" id="GO:1904985">
    <property type="term" value="P:negative regulation of quinolinate biosynthetic process"/>
    <property type="evidence" value="ECO:0007669"/>
    <property type="project" value="UniProtKB-UniRule"/>
</dbReference>
<dbReference type="Proteomes" id="UP000694843">
    <property type="component" value="Unplaced"/>
</dbReference>
<proteinExistence type="inferred from homology"/>
<dbReference type="InterPro" id="IPR032466">
    <property type="entry name" value="Metal_Hydrolase"/>
</dbReference>
<dbReference type="GO" id="GO:0019748">
    <property type="term" value="P:secondary metabolic process"/>
    <property type="evidence" value="ECO:0007669"/>
    <property type="project" value="TreeGrafter"/>
</dbReference>
<accession>A0A8B7NM07</accession>
<dbReference type="EC" id="4.1.1.45" evidence="4 12"/>
<dbReference type="CDD" id="cd01292">
    <property type="entry name" value="metallo-dependent_hydrolases"/>
    <property type="match status" value="1"/>
</dbReference>
<dbReference type="GO" id="GO:0016787">
    <property type="term" value="F:hydrolase activity"/>
    <property type="evidence" value="ECO:0007669"/>
    <property type="project" value="InterPro"/>
</dbReference>
<keyword evidence="9 12" id="KW-0456">Lyase</keyword>
<evidence type="ECO:0000256" key="8">
    <source>
        <dbReference type="ARBA" id="ARBA00022833"/>
    </source>
</evidence>
<dbReference type="UniPathway" id="UPA00270"/>
<keyword evidence="6" id="KW-0479">Metal-binding</keyword>
<dbReference type="GO" id="GO:0170033">
    <property type="term" value="P:L-amino acid metabolic process"/>
    <property type="evidence" value="ECO:0007669"/>
    <property type="project" value="UniProtKB-ARBA"/>
</dbReference>
<dbReference type="FunFam" id="3.20.20.140:FF:000029">
    <property type="entry name" value="2-amino-3-carboxymuconate-6-semialdehyde decarboxylase"/>
    <property type="match status" value="1"/>
</dbReference>
<dbReference type="RefSeq" id="XP_018014708.2">
    <property type="nucleotide sequence ID" value="XM_018159219.2"/>
</dbReference>
<dbReference type="GO" id="GO:0005829">
    <property type="term" value="C:cytosol"/>
    <property type="evidence" value="ECO:0007669"/>
    <property type="project" value="UniProtKB-UniRule"/>
</dbReference>
<dbReference type="AlphaFoldDB" id="A0A8B7NM07"/>
<comment type="subunit">
    <text evidence="3 12">Monomer.</text>
</comment>
<dbReference type="PANTHER" id="PTHR21240">
    <property type="entry name" value="2-AMINO-3-CARBOXYLMUCONATE-6-SEMIALDEHYDE DECARBOXYLASE"/>
    <property type="match status" value="1"/>
</dbReference>
<protein>
    <recommendedName>
        <fullName evidence="5 12">2-amino-3-carboxymuconate-6-semialdehyde decarboxylase</fullName>
        <ecNumber evidence="4 12">4.1.1.45</ecNumber>
    </recommendedName>
    <alternativeName>
        <fullName evidence="11 12">Picolinate carboxylase</fullName>
    </alternativeName>
</protein>
<evidence type="ECO:0000256" key="7">
    <source>
        <dbReference type="ARBA" id="ARBA00022793"/>
    </source>
</evidence>
<evidence type="ECO:0000256" key="6">
    <source>
        <dbReference type="ARBA" id="ARBA00022723"/>
    </source>
</evidence>
<keyword evidence="14" id="KW-1185">Reference proteome</keyword>
<keyword evidence="7 12" id="KW-0210">Decarboxylase</keyword>
<dbReference type="OrthoDB" id="191270at2759"/>
<evidence type="ECO:0000256" key="10">
    <source>
        <dbReference type="ARBA" id="ARBA00025318"/>
    </source>
</evidence>
<comment type="pathway">
    <text evidence="1 12">Secondary metabolite metabolism; quinolate metabolism.</text>
</comment>
<feature type="domain" description="Amidohydrolase-related" evidence="13">
    <location>
        <begin position="96"/>
        <end position="424"/>
    </location>
</feature>
<dbReference type="Pfam" id="PF04909">
    <property type="entry name" value="Amidohydro_2"/>
    <property type="match status" value="1"/>
</dbReference>
<keyword evidence="8" id="KW-0862">Zinc</keyword>
<comment type="similarity">
    <text evidence="2">Belongs to the metallo-dependent hydrolases superfamily. ACMSD family.</text>
</comment>
<gene>
    <name evidence="15" type="primary">LOC108671648</name>
</gene>
<sequence>MPAKRQPGVRVTKNRSVVGIVFFLSWEDIYAQQTTNQQLIAVLCQRWVCDFEGENTVTCVSCRSFCFNRLRGPRKLVSQFLVLQQPKMSDKPSPAVDLHTHILPPTWPDLKERYGYGGFVQLQPCTHDVSKASMMKDGKVFRVVDSNCWSAEARLKDMADTGVTTQVLSTVPVMFSYWAKPDHTLDLSRLLNDDIAGHVTKHPDKFVGLGTVPMQAPECAVEELKRLKADLHFPGIQIGSHVNDWNLDATELHPVWKTCEDLGLSVFVHPWDMVMGGRHSKYWLPWLVGMPAETATAICCMMMGNIFTQFPRLKVCFAHGGGSFPYTAGRIQHGYRVRPDLCATSCSTEPSALLGSFWCDSLVHDQRALDLLLQVVGEDRVVLGSDYPFPLGEHVPGQLVRQSSLPQDVKSKILFTNAMDFLGLDSSMYT</sequence>
<dbReference type="GeneID" id="108671648"/>
<dbReference type="GO" id="GO:0046872">
    <property type="term" value="F:metal ion binding"/>
    <property type="evidence" value="ECO:0007669"/>
    <property type="project" value="UniProtKB-KW"/>
</dbReference>
<evidence type="ECO:0000256" key="9">
    <source>
        <dbReference type="ARBA" id="ARBA00023239"/>
    </source>
</evidence>
<evidence type="ECO:0000256" key="3">
    <source>
        <dbReference type="ARBA" id="ARBA00011245"/>
    </source>
</evidence>
<dbReference type="InterPro" id="IPR032465">
    <property type="entry name" value="ACMSD"/>
</dbReference>
<dbReference type="GO" id="GO:0170039">
    <property type="term" value="P:proteinogenic amino acid metabolic process"/>
    <property type="evidence" value="ECO:0007669"/>
    <property type="project" value="UniProtKB-ARBA"/>
</dbReference>
<dbReference type="GO" id="GO:1901606">
    <property type="term" value="P:alpha-amino acid catabolic process"/>
    <property type="evidence" value="ECO:0007669"/>
    <property type="project" value="UniProtKB-ARBA"/>
</dbReference>
<dbReference type="Gene3D" id="3.20.20.140">
    <property type="entry name" value="Metal-dependent hydrolases"/>
    <property type="match status" value="1"/>
</dbReference>
<dbReference type="PANTHER" id="PTHR21240:SF27">
    <property type="entry name" value="2-AMINO-3-CARBOXYMUCONATE-6-SEMIALDEHYDE DECARBOXYLASE"/>
    <property type="match status" value="1"/>
</dbReference>
<evidence type="ECO:0000313" key="15">
    <source>
        <dbReference type="RefSeq" id="XP_018014708.2"/>
    </source>
</evidence>
<evidence type="ECO:0000256" key="5">
    <source>
        <dbReference type="ARBA" id="ARBA00021214"/>
    </source>
</evidence>
<reference evidence="15" key="1">
    <citation type="submission" date="2025-08" db="UniProtKB">
        <authorList>
            <consortium name="RefSeq"/>
        </authorList>
    </citation>
    <scope>IDENTIFICATION</scope>
    <source>
        <tissue evidence="15">Whole organism</tissue>
    </source>
</reference>
<evidence type="ECO:0000256" key="2">
    <source>
        <dbReference type="ARBA" id="ARBA00005871"/>
    </source>
</evidence>